<gene>
    <name evidence="2" type="ORF">BDA96_01G363400</name>
</gene>
<dbReference type="EMBL" id="CM027680">
    <property type="protein sequence ID" value="KAG0550728.1"/>
    <property type="molecule type" value="Genomic_DNA"/>
</dbReference>
<reference evidence="2" key="2">
    <citation type="submission" date="2020-10" db="EMBL/GenBank/DDBJ databases">
        <authorList>
            <person name="Cooper E.A."/>
            <person name="Brenton Z.W."/>
            <person name="Flinn B.S."/>
            <person name="Jenkins J."/>
            <person name="Shu S."/>
            <person name="Flowers D."/>
            <person name="Luo F."/>
            <person name="Wang Y."/>
            <person name="Xia P."/>
            <person name="Barry K."/>
            <person name="Daum C."/>
            <person name="Lipzen A."/>
            <person name="Yoshinaga Y."/>
            <person name="Schmutz J."/>
            <person name="Saski C."/>
            <person name="Vermerris W."/>
            <person name="Kresovich S."/>
        </authorList>
    </citation>
    <scope>NUCLEOTIDE SEQUENCE</scope>
</reference>
<name>A0A921S369_SORBI</name>
<accession>A0A921S369</accession>
<feature type="region of interest" description="Disordered" evidence="1">
    <location>
        <begin position="29"/>
        <end position="49"/>
    </location>
</feature>
<reference evidence="2" key="1">
    <citation type="journal article" date="2019" name="BMC Genomics">
        <title>A new reference genome for Sorghum bicolor reveals high levels of sequence similarity between sweet and grain genotypes: implications for the genetics of sugar metabolism.</title>
        <authorList>
            <person name="Cooper E.A."/>
            <person name="Brenton Z.W."/>
            <person name="Flinn B.S."/>
            <person name="Jenkins J."/>
            <person name="Shu S."/>
            <person name="Flowers D."/>
            <person name="Luo F."/>
            <person name="Wang Y."/>
            <person name="Xia P."/>
            <person name="Barry K."/>
            <person name="Daum C."/>
            <person name="Lipzen A."/>
            <person name="Yoshinaga Y."/>
            <person name="Schmutz J."/>
            <person name="Saski C."/>
            <person name="Vermerris W."/>
            <person name="Kresovich S."/>
        </authorList>
    </citation>
    <scope>NUCLEOTIDE SEQUENCE</scope>
</reference>
<sequence>MSSYFSQHTSATDPLAACGYVHRTRAAAHRLPRRHVDTSSLGAGGGSSSSGGLRLGLGLDLAAVGLDPGSDLGGLVLGRLEQEAAALVVDGDLDGLGAEPVGDGEHDAAHLVAELGAVDGAAAVGVELLEDGVVERGDLAGERSRVRGPEAGAVEEAERLERAAELGAGQHAVAVGVERREARVDAARERRLVRHEPAHRRAVQDHHAHGVAAAAGHSIVRRFACLI</sequence>
<organism evidence="2 3">
    <name type="scientific">Sorghum bicolor</name>
    <name type="common">Sorghum</name>
    <name type="synonym">Sorghum vulgare</name>
    <dbReference type="NCBI Taxonomy" id="4558"/>
    <lineage>
        <taxon>Eukaryota</taxon>
        <taxon>Viridiplantae</taxon>
        <taxon>Streptophyta</taxon>
        <taxon>Embryophyta</taxon>
        <taxon>Tracheophyta</taxon>
        <taxon>Spermatophyta</taxon>
        <taxon>Magnoliopsida</taxon>
        <taxon>Liliopsida</taxon>
        <taxon>Poales</taxon>
        <taxon>Poaceae</taxon>
        <taxon>PACMAD clade</taxon>
        <taxon>Panicoideae</taxon>
        <taxon>Andropogonodae</taxon>
        <taxon>Andropogoneae</taxon>
        <taxon>Sorghinae</taxon>
        <taxon>Sorghum</taxon>
    </lineage>
</organism>
<evidence type="ECO:0000313" key="2">
    <source>
        <dbReference type="EMBL" id="KAG0550728.1"/>
    </source>
</evidence>
<comment type="caution">
    <text evidence="2">The sequence shown here is derived from an EMBL/GenBank/DDBJ whole genome shotgun (WGS) entry which is preliminary data.</text>
</comment>
<dbReference type="Proteomes" id="UP000807115">
    <property type="component" value="Chromosome 1"/>
</dbReference>
<protein>
    <submittedName>
        <fullName evidence="2">Uncharacterized protein</fullName>
    </submittedName>
</protein>
<evidence type="ECO:0000313" key="3">
    <source>
        <dbReference type="Proteomes" id="UP000807115"/>
    </source>
</evidence>
<dbReference type="AlphaFoldDB" id="A0A921S369"/>
<evidence type="ECO:0000256" key="1">
    <source>
        <dbReference type="SAM" id="MobiDB-lite"/>
    </source>
</evidence>
<proteinExistence type="predicted"/>